<dbReference type="EMBL" id="CAXAMM010014825">
    <property type="protein sequence ID" value="CAK9034750.1"/>
    <property type="molecule type" value="Genomic_DNA"/>
</dbReference>
<accession>A0ABP0L6G8</accession>
<protein>
    <submittedName>
        <fullName evidence="1">Uncharacterized protein</fullName>
    </submittedName>
</protein>
<evidence type="ECO:0000313" key="2">
    <source>
        <dbReference type="Proteomes" id="UP001642464"/>
    </source>
</evidence>
<gene>
    <name evidence="1" type="ORF">SCF082_LOCUS20984</name>
</gene>
<dbReference type="Proteomes" id="UP001642464">
    <property type="component" value="Unassembled WGS sequence"/>
</dbReference>
<dbReference type="InterPro" id="IPR029063">
    <property type="entry name" value="SAM-dependent_MTases_sf"/>
</dbReference>
<sequence length="191" mass="21198">MDSTRPGFIQSRVRCAGPAPTMQFHGRCDDATIRRALQCERPDFSKGLSDLLPYAKPMMGPLVFDCHKAQDVLVLGLGGHSTREVLAVDNNENVLKVARNYFGFQGEAMIDDIHSALSKLSRLDKSFDAIVTDVGHNIRLNQEDLHNVVHLLKPNGVLMENLSTPSFAEEQVALFKDFLGDVSEEVSFLIE</sequence>
<organism evidence="1 2">
    <name type="scientific">Durusdinium trenchii</name>
    <dbReference type="NCBI Taxonomy" id="1381693"/>
    <lineage>
        <taxon>Eukaryota</taxon>
        <taxon>Sar</taxon>
        <taxon>Alveolata</taxon>
        <taxon>Dinophyceae</taxon>
        <taxon>Suessiales</taxon>
        <taxon>Symbiodiniaceae</taxon>
        <taxon>Durusdinium</taxon>
    </lineage>
</organism>
<name>A0ABP0L6G8_9DINO</name>
<dbReference type="SUPFAM" id="SSF53335">
    <property type="entry name" value="S-adenosyl-L-methionine-dependent methyltransferases"/>
    <property type="match status" value="1"/>
</dbReference>
<reference evidence="1 2" key="1">
    <citation type="submission" date="2024-02" db="EMBL/GenBank/DDBJ databases">
        <authorList>
            <person name="Chen Y."/>
            <person name="Shah S."/>
            <person name="Dougan E. K."/>
            <person name="Thang M."/>
            <person name="Chan C."/>
        </authorList>
    </citation>
    <scope>NUCLEOTIDE SEQUENCE [LARGE SCALE GENOMIC DNA]</scope>
</reference>
<dbReference type="Gene3D" id="3.40.50.150">
    <property type="entry name" value="Vaccinia Virus protein VP39"/>
    <property type="match status" value="1"/>
</dbReference>
<dbReference type="Pfam" id="PF01209">
    <property type="entry name" value="Ubie_methyltran"/>
    <property type="match status" value="1"/>
</dbReference>
<evidence type="ECO:0000313" key="1">
    <source>
        <dbReference type="EMBL" id="CAK9034750.1"/>
    </source>
</evidence>
<proteinExistence type="predicted"/>
<keyword evidence="2" id="KW-1185">Reference proteome</keyword>
<comment type="caution">
    <text evidence="1">The sequence shown here is derived from an EMBL/GenBank/DDBJ whole genome shotgun (WGS) entry which is preliminary data.</text>
</comment>